<dbReference type="Proteomes" id="UP000070168">
    <property type="component" value="Unassembled WGS sequence"/>
</dbReference>
<feature type="region of interest" description="Disordered" evidence="1">
    <location>
        <begin position="1"/>
        <end position="88"/>
    </location>
</feature>
<dbReference type="AlphaFoldDB" id="A0A135LR14"/>
<dbReference type="GeneID" id="63712407"/>
<accession>A0A135LR14</accession>
<evidence type="ECO:0000313" key="2">
    <source>
        <dbReference type="EMBL" id="KXG51382.1"/>
    </source>
</evidence>
<dbReference type="EMBL" id="LHQR01000030">
    <property type="protein sequence ID" value="KXG51382.1"/>
    <property type="molecule type" value="Genomic_DNA"/>
</dbReference>
<evidence type="ECO:0000256" key="1">
    <source>
        <dbReference type="SAM" id="MobiDB-lite"/>
    </source>
</evidence>
<name>A0A135LR14_PENPA</name>
<reference evidence="2 3" key="1">
    <citation type="journal article" date="2016" name="BMC Genomics">
        <title>Genome sequencing and secondary metabolism of the postharvest pathogen Penicillium griseofulvum.</title>
        <authorList>
            <person name="Banani H."/>
            <person name="Marcet-Houben M."/>
            <person name="Ballester A.R."/>
            <person name="Abbruscato P."/>
            <person name="Gonzalez-Candelas L."/>
            <person name="Gabaldon T."/>
            <person name="Spadaro D."/>
        </authorList>
    </citation>
    <scope>NUCLEOTIDE SEQUENCE [LARGE SCALE GENOMIC DNA]</scope>
    <source>
        <strain evidence="2 3">PG3</strain>
    </source>
</reference>
<evidence type="ECO:0000313" key="3">
    <source>
        <dbReference type="Proteomes" id="UP000070168"/>
    </source>
</evidence>
<gene>
    <name evidence="2" type="ORF">PGRI_093940</name>
</gene>
<keyword evidence="3" id="KW-1185">Reference proteome</keyword>
<proteinExistence type="predicted"/>
<dbReference type="RefSeq" id="XP_040649918.1">
    <property type="nucleotide sequence ID" value="XM_040797107.1"/>
</dbReference>
<sequence>MRSVPTHNNPPPGTEATEMASASSPPDTLQRKQEAERRIRATCPSPEPGLEGGTLIIAPVGSGTSSRGPSEKRKRLSNGDQQVREPMQWTDRKTQWQLFVQIATAKPTTRLVTKLPFDKSVPIAREERQDNITLDMHIPCCGRIAIAKADGYLEGQHTHETLVIVEVKAAQRDHKRRKH</sequence>
<protein>
    <submittedName>
        <fullName evidence="2">Uncharacterized protein</fullName>
    </submittedName>
</protein>
<organism evidence="2 3">
    <name type="scientific">Penicillium patulum</name>
    <name type="common">Penicillium griseofulvum</name>
    <dbReference type="NCBI Taxonomy" id="5078"/>
    <lineage>
        <taxon>Eukaryota</taxon>
        <taxon>Fungi</taxon>
        <taxon>Dikarya</taxon>
        <taxon>Ascomycota</taxon>
        <taxon>Pezizomycotina</taxon>
        <taxon>Eurotiomycetes</taxon>
        <taxon>Eurotiomycetidae</taxon>
        <taxon>Eurotiales</taxon>
        <taxon>Aspergillaceae</taxon>
        <taxon>Penicillium</taxon>
    </lineage>
</organism>
<feature type="compositionally biased region" description="Basic and acidic residues" evidence="1">
    <location>
        <begin position="29"/>
        <end position="39"/>
    </location>
</feature>
<comment type="caution">
    <text evidence="2">The sequence shown here is derived from an EMBL/GenBank/DDBJ whole genome shotgun (WGS) entry which is preliminary data.</text>
</comment>